<dbReference type="OrthoDB" id="669645at2"/>
<dbReference type="InterPro" id="IPR025332">
    <property type="entry name" value="DUF4238"/>
</dbReference>
<reference evidence="1 2" key="1">
    <citation type="submission" date="2016-03" db="EMBL/GenBank/DDBJ databases">
        <title>Genome sequence of Pontibacter sp. nov., of the family cytophagaceae, isolated from marine sediment of the Yellow Sea, China.</title>
        <authorList>
            <person name="Zhang G."/>
            <person name="Zhang R."/>
        </authorList>
    </citation>
    <scope>NUCLEOTIDE SEQUENCE [LARGE SCALE GENOMIC DNA]</scope>
    <source>
        <strain evidence="1 2">S10-8</strain>
    </source>
</reference>
<proteinExistence type="predicted"/>
<protein>
    <recommendedName>
        <fullName evidence="3">DUF4238 domain-containing protein</fullName>
    </recommendedName>
</protein>
<dbReference type="Proteomes" id="UP000186551">
    <property type="component" value="Unassembled WGS sequence"/>
</dbReference>
<evidence type="ECO:0008006" key="3">
    <source>
        <dbReference type="Google" id="ProtNLM"/>
    </source>
</evidence>
<name>A0A1Q5PBW5_9BACT</name>
<evidence type="ECO:0000313" key="2">
    <source>
        <dbReference type="Proteomes" id="UP000186551"/>
    </source>
</evidence>
<gene>
    <name evidence="1" type="ORF">A3841_00230</name>
</gene>
<organism evidence="1 2">
    <name type="scientific">Pontibacter flavimaris</name>
    <dbReference type="NCBI Taxonomy" id="1797110"/>
    <lineage>
        <taxon>Bacteria</taxon>
        <taxon>Pseudomonadati</taxon>
        <taxon>Bacteroidota</taxon>
        <taxon>Cytophagia</taxon>
        <taxon>Cytophagales</taxon>
        <taxon>Hymenobacteraceae</taxon>
        <taxon>Pontibacter</taxon>
    </lineage>
</organism>
<sequence>MFEALKMKKSKHHYLPECFIKNFTEDGKTYILDMFIFNKIKQYKPDASPSINPRSPGSICYIPDLHVLEESFKKRFPAYALLNELALENDIFGCLETEYGRIFPCIEKRQRLNISQAITFIKFLISLKLRNPYRVKSIDITSYLKDESINSLIEVGLSIYPNLPASVFRELIDSIAEEYSNDPSFIEQYFKGGLLRRHLPGGLLEKITSKLISYKWYLLEACTGANFISSDNPGFSISDNKSFNTKYDSNFSFFFPLSSTFCLYISDNDLENDGFFGGDEKLFIHQVISEQCVNEINEIGFRYKYRYIFAKKKESLKSFLPIITGG</sequence>
<evidence type="ECO:0000313" key="1">
    <source>
        <dbReference type="EMBL" id="OKL39694.1"/>
    </source>
</evidence>
<comment type="caution">
    <text evidence="1">The sequence shown here is derived from an EMBL/GenBank/DDBJ whole genome shotgun (WGS) entry which is preliminary data.</text>
</comment>
<dbReference type="EMBL" id="LVWA01000007">
    <property type="protein sequence ID" value="OKL39694.1"/>
    <property type="molecule type" value="Genomic_DNA"/>
</dbReference>
<dbReference type="AlphaFoldDB" id="A0A1Q5PBW5"/>
<keyword evidence="2" id="KW-1185">Reference proteome</keyword>
<dbReference type="Pfam" id="PF14022">
    <property type="entry name" value="DUF4238"/>
    <property type="match status" value="1"/>
</dbReference>
<accession>A0A1Q5PBW5</accession>